<feature type="region of interest" description="Disordered" evidence="1">
    <location>
        <begin position="1"/>
        <end position="25"/>
    </location>
</feature>
<accession>A0A371FGV4</accession>
<proteinExistence type="predicted"/>
<evidence type="ECO:0000313" key="3">
    <source>
        <dbReference type="Proteomes" id="UP000257109"/>
    </source>
</evidence>
<name>A0A371FGV4_MUCPR</name>
<reference evidence="2" key="1">
    <citation type="submission" date="2018-05" db="EMBL/GenBank/DDBJ databases">
        <title>Draft genome of Mucuna pruriens seed.</title>
        <authorList>
            <person name="Nnadi N.E."/>
            <person name="Vos R."/>
            <person name="Hasami M.H."/>
            <person name="Devisetty U.K."/>
            <person name="Aguiy J.C."/>
        </authorList>
    </citation>
    <scope>NUCLEOTIDE SEQUENCE [LARGE SCALE GENOMIC DNA]</scope>
    <source>
        <strain evidence="2">JCA_2017</strain>
    </source>
</reference>
<sequence>MVTRTTTGGRKGVKGNIREMNIGEM</sequence>
<comment type="caution">
    <text evidence="2">The sequence shown here is derived from an EMBL/GenBank/DDBJ whole genome shotgun (WGS) entry which is preliminary data.</text>
</comment>
<dbReference type="Proteomes" id="UP000257109">
    <property type="component" value="Unassembled WGS sequence"/>
</dbReference>
<organism evidence="2 3">
    <name type="scientific">Mucuna pruriens</name>
    <name type="common">Velvet bean</name>
    <name type="synonym">Dolichos pruriens</name>
    <dbReference type="NCBI Taxonomy" id="157652"/>
    <lineage>
        <taxon>Eukaryota</taxon>
        <taxon>Viridiplantae</taxon>
        <taxon>Streptophyta</taxon>
        <taxon>Embryophyta</taxon>
        <taxon>Tracheophyta</taxon>
        <taxon>Spermatophyta</taxon>
        <taxon>Magnoliopsida</taxon>
        <taxon>eudicotyledons</taxon>
        <taxon>Gunneridae</taxon>
        <taxon>Pentapetalae</taxon>
        <taxon>rosids</taxon>
        <taxon>fabids</taxon>
        <taxon>Fabales</taxon>
        <taxon>Fabaceae</taxon>
        <taxon>Papilionoideae</taxon>
        <taxon>50 kb inversion clade</taxon>
        <taxon>NPAAA clade</taxon>
        <taxon>indigoferoid/millettioid clade</taxon>
        <taxon>Phaseoleae</taxon>
        <taxon>Mucuna</taxon>
    </lineage>
</organism>
<gene>
    <name evidence="2" type="ORF">CR513_42376</name>
</gene>
<evidence type="ECO:0000313" key="2">
    <source>
        <dbReference type="EMBL" id="RDX77491.1"/>
    </source>
</evidence>
<evidence type="ECO:0000256" key="1">
    <source>
        <dbReference type="SAM" id="MobiDB-lite"/>
    </source>
</evidence>
<protein>
    <submittedName>
        <fullName evidence="2">Uncharacterized protein</fullName>
    </submittedName>
</protein>
<dbReference type="EMBL" id="QJKJ01009153">
    <property type="protein sequence ID" value="RDX77491.1"/>
    <property type="molecule type" value="Genomic_DNA"/>
</dbReference>
<dbReference type="AlphaFoldDB" id="A0A371FGV4"/>
<keyword evidence="3" id="KW-1185">Reference proteome</keyword>